<evidence type="ECO:0000313" key="3">
    <source>
        <dbReference type="EMBL" id="KAL1881157.1"/>
    </source>
</evidence>
<feature type="region of interest" description="Disordered" evidence="1">
    <location>
        <begin position="357"/>
        <end position="393"/>
    </location>
</feature>
<keyword evidence="4" id="KW-1185">Reference proteome</keyword>
<comment type="caution">
    <text evidence="3">The sequence shown here is derived from an EMBL/GenBank/DDBJ whole genome shotgun (WGS) entry which is preliminary data.</text>
</comment>
<organism evidence="3 4">
    <name type="scientific">Phialemonium thermophilum</name>
    <dbReference type="NCBI Taxonomy" id="223376"/>
    <lineage>
        <taxon>Eukaryota</taxon>
        <taxon>Fungi</taxon>
        <taxon>Dikarya</taxon>
        <taxon>Ascomycota</taxon>
        <taxon>Pezizomycotina</taxon>
        <taxon>Sordariomycetes</taxon>
        <taxon>Sordariomycetidae</taxon>
        <taxon>Cephalothecales</taxon>
        <taxon>Cephalothecaceae</taxon>
        <taxon>Phialemonium</taxon>
    </lineage>
</organism>
<protein>
    <recommendedName>
        <fullName evidence="2">DUF7918 domain-containing protein</fullName>
    </recommendedName>
</protein>
<name>A0ABR3Y059_9PEZI</name>
<sequence length="584" mass="64850">MTDSHFFGRQSKAKEINALKMPSLRGIDVFLFSHSESLPIPEYPHPGASPVRLQGLDQRRYPTSPGRLCSVLSTNSVPNAVQLQRTGPMISVYMASIPGSQFSVRYSVSPIPTLPCKYVFFKLLMNGRTITSWGIDTRVQLAGSVSRSLWCPGERWQGRVGIEGRSFVFASGQLAKSIAEYGGVVEIRVFRAKERKPRAPRLEPFRDLDNYGLAVPSTGLLENPEDTRFYEWHLIDPKDSPYATFRFHYRSRENLELLNLIPGDHPNLASPSQSTNISASATEEALDLYAKLEAPSSLRSLPPTASTFKPTKIVRHIVDSLGSPTREQQAHGHESSSIPLSLFNENFSRFDRAVPDRASKSYDDHPLPELPKHDRRIRSSSPSSGSDTPSLTPSVVQYADDERFECEDVEVGVTEIVSIRKLREKPRGVEVGVQCWGTTMDLPKIQMTTKALLERPRSMDSPGSLVTQRTLRRNVESNSSGGAASLPRALTGFLNNNKGGPPDEANVLGLGWTRVRSPTTHFIWMRRTPSPSPRRASGSFLSRLWSPRPKRQSAKDLFAVPLKDGEGSKVNICTIDRKVSGGEE</sequence>
<dbReference type="Pfam" id="PF25534">
    <property type="entry name" value="DUF7918"/>
    <property type="match status" value="1"/>
</dbReference>
<feature type="compositionally biased region" description="Low complexity" evidence="1">
    <location>
        <begin position="379"/>
        <end position="393"/>
    </location>
</feature>
<evidence type="ECO:0000313" key="4">
    <source>
        <dbReference type="Proteomes" id="UP001586593"/>
    </source>
</evidence>
<dbReference type="Proteomes" id="UP001586593">
    <property type="component" value="Unassembled WGS sequence"/>
</dbReference>
<feature type="domain" description="DUF7918" evidence="2">
    <location>
        <begin position="87"/>
        <end position="262"/>
    </location>
</feature>
<evidence type="ECO:0000259" key="2">
    <source>
        <dbReference type="Pfam" id="PF25534"/>
    </source>
</evidence>
<accession>A0ABR3Y059</accession>
<dbReference type="EMBL" id="JAZHXJ010000026">
    <property type="protein sequence ID" value="KAL1881157.1"/>
    <property type="molecule type" value="Genomic_DNA"/>
</dbReference>
<feature type="compositionally biased region" description="Basic and acidic residues" evidence="1">
    <location>
        <begin position="357"/>
        <end position="372"/>
    </location>
</feature>
<gene>
    <name evidence="3" type="ORF">VTK73DRAFT_4604</name>
</gene>
<evidence type="ECO:0000256" key="1">
    <source>
        <dbReference type="SAM" id="MobiDB-lite"/>
    </source>
</evidence>
<reference evidence="3 4" key="1">
    <citation type="journal article" date="2024" name="Commun. Biol.">
        <title>Comparative genomic analysis of thermophilic fungi reveals convergent evolutionary adaptations and gene losses.</title>
        <authorList>
            <person name="Steindorff A.S."/>
            <person name="Aguilar-Pontes M.V."/>
            <person name="Robinson A.J."/>
            <person name="Andreopoulos B."/>
            <person name="LaButti K."/>
            <person name="Kuo A."/>
            <person name="Mondo S."/>
            <person name="Riley R."/>
            <person name="Otillar R."/>
            <person name="Haridas S."/>
            <person name="Lipzen A."/>
            <person name="Grimwood J."/>
            <person name="Schmutz J."/>
            <person name="Clum A."/>
            <person name="Reid I.D."/>
            <person name="Moisan M.C."/>
            <person name="Butler G."/>
            <person name="Nguyen T.T.M."/>
            <person name="Dewar K."/>
            <person name="Conant G."/>
            <person name="Drula E."/>
            <person name="Henrissat B."/>
            <person name="Hansel C."/>
            <person name="Singer S."/>
            <person name="Hutchinson M.I."/>
            <person name="de Vries R.P."/>
            <person name="Natvig D.O."/>
            <person name="Powell A.J."/>
            <person name="Tsang A."/>
            <person name="Grigoriev I.V."/>
        </authorList>
    </citation>
    <scope>NUCLEOTIDE SEQUENCE [LARGE SCALE GENOMIC DNA]</scope>
    <source>
        <strain evidence="3 4">ATCC 24622</strain>
    </source>
</reference>
<proteinExistence type="predicted"/>
<dbReference type="InterPro" id="IPR057678">
    <property type="entry name" value="DUF7918"/>
</dbReference>